<organism evidence="2 3">
    <name type="scientific">Pedobacter boryungensis</name>
    <dbReference type="NCBI Taxonomy" id="869962"/>
    <lineage>
        <taxon>Bacteria</taxon>
        <taxon>Pseudomonadati</taxon>
        <taxon>Bacteroidota</taxon>
        <taxon>Sphingobacteriia</taxon>
        <taxon>Sphingobacteriales</taxon>
        <taxon>Sphingobacteriaceae</taxon>
        <taxon>Pedobacter</taxon>
    </lineage>
</organism>
<proteinExistence type="predicted"/>
<sequence>MKHKLTIQKTSAIAVAFISLFFSYAKAQVSNLRPYDKSGINVFEAPKDSNTVFDKLKVQFGAGFTQSFQGLKHKNAAGGLYKITPGFNTANANLFMDVQLADGIRLNLTSYLSSRHHNETWVKGGYIQFDKLPFKGEFWKDIMSITTIKIGHMEINYGDQHFRRSDGGQTLYNPFIENYILDAFTTEIGGEVMVRKGPLSGLLGISNGMIKGNIDSLIATPQDPNVNKSPAVYAKGTFDKQLNNHLRLRLSASIYSNTSSGGQTLYGGDRTGSNYFMVLEKLGATTTTNAFSGRFNPGFSKKVNAVQLNAFVKCHGLEVFATYENAQGRSKTETDVRGAEQIAVDGVYRFGASEDFFIGAKYNVVTAELANVPAVTGATPAPAIIYTDDVKVNRIAFAAGWFMTKNILLKGEYVIQKYKDFPTTDYRNAGKFRGYVIQAVVGF</sequence>
<evidence type="ECO:0000313" key="2">
    <source>
        <dbReference type="EMBL" id="NQX31591.1"/>
    </source>
</evidence>
<feature type="chain" id="PRO_5046836433" description="Porin" evidence="1">
    <location>
        <begin position="28"/>
        <end position="443"/>
    </location>
</feature>
<keyword evidence="1" id="KW-0732">Signal</keyword>
<accession>A0ABX2DBZ2</accession>
<reference evidence="2 3" key="1">
    <citation type="submission" date="2020-05" db="EMBL/GenBank/DDBJ databases">
        <title>Description of Pedobacter foliorum sp. nov.</title>
        <authorList>
            <person name="Qi S."/>
            <person name="Carlier A."/>
            <person name="Cnockaert M."/>
            <person name="Vandamme P."/>
        </authorList>
    </citation>
    <scope>NUCLEOTIDE SEQUENCE [LARGE SCALE GENOMIC DNA]</scope>
    <source>
        <strain evidence="2 3">LMG 31300</strain>
    </source>
</reference>
<dbReference type="Proteomes" id="UP000762110">
    <property type="component" value="Unassembled WGS sequence"/>
</dbReference>
<evidence type="ECO:0008006" key="4">
    <source>
        <dbReference type="Google" id="ProtNLM"/>
    </source>
</evidence>
<dbReference type="EMBL" id="JABMKV010000002">
    <property type="protein sequence ID" value="NQX31591.1"/>
    <property type="molecule type" value="Genomic_DNA"/>
</dbReference>
<dbReference type="SUPFAM" id="SSF56935">
    <property type="entry name" value="Porins"/>
    <property type="match status" value="1"/>
</dbReference>
<evidence type="ECO:0000313" key="3">
    <source>
        <dbReference type="Proteomes" id="UP000762110"/>
    </source>
</evidence>
<evidence type="ECO:0000256" key="1">
    <source>
        <dbReference type="SAM" id="SignalP"/>
    </source>
</evidence>
<name>A0ABX2DBZ2_9SPHI</name>
<dbReference type="RefSeq" id="WP_173270894.1">
    <property type="nucleotide sequence ID" value="NZ_JABMKV010000002.1"/>
</dbReference>
<comment type="caution">
    <text evidence="2">The sequence shown here is derived from an EMBL/GenBank/DDBJ whole genome shotgun (WGS) entry which is preliminary data.</text>
</comment>
<protein>
    <recommendedName>
        <fullName evidence="4">Porin</fullName>
    </recommendedName>
</protein>
<feature type="signal peptide" evidence="1">
    <location>
        <begin position="1"/>
        <end position="27"/>
    </location>
</feature>
<keyword evidence="3" id="KW-1185">Reference proteome</keyword>
<gene>
    <name evidence="2" type="ORF">HQN85_07635</name>
</gene>